<feature type="compositionally biased region" description="Acidic residues" evidence="1">
    <location>
        <begin position="31"/>
        <end position="53"/>
    </location>
</feature>
<reference evidence="2 3" key="1">
    <citation type="journal article" date="2013" name="Proc. Natl. Acad. Sci. U.S.A.">
        <title>Genome of an arbuscular mycorrhizal fungus provides insight into the oldest plant symbiosis.</title>
        <authorList>
            <person name="Tisserant E."/>
            <person name="Malbreil M."/>
            <person name="Kuo A."/>
            <person name="Kohler A."/>
            <person name="Symeonidi A."/>
            <person name="Balestrini R."/>
            <person name="Charron P."/>
            <person name="Duensing N."/>
            <person name="Frei Dit Frey N."/>
            <person name="Gianinazzi-Pearson V."/>
            <person name="Gilbert L.B."/>
            <person name="Handa Y."/>
            <person name="Herr J.R."/>
            <person name="Hijri M."/>
            <person name="Koul R."/>
            <person name="Kawaguchi M."/>
            <person name="Krajinski F."/>
            <person name="Lammers P.J."/>
            <person name="Masclaux F.G."/>
            <person name="Murat C."/>
            <person name="Morin E."/>
            <person name="Ndikumana S."/>
            <person name="Pagni M."/>
            <person name="Petitpierre D."/>
            <person name="Requena N."/>
            <person name="Rosikiewicz P."/>
            <person name="Riley R."/>
            <person name="Saito K."/>
            <person name="San Clemente H."/>
            <person name="Shapiro H."/>
            <person name="van Tuinen D."/>
            <person name="Becard G."/>
            <person name="Bonfante P."/>
            <person name="Paszkowski U."/>
            <person name="Shachar-Hill Y.Y."/>
            <person name="Tuskan G.A."/>
            <person name="Young P.W."/>
            <person name="Sanders I.R."/>
            <person name="Henrissat B."/>
            <person name="Rensing S.A."/>
            <person name="Grigoriev I.V."/>
            <person name="Corradi N."/>
            <person name="Roux C."/>
            <person name="Martin F."/>
        </authorList>
    </citation>
    <scope>NUCLEOTIDE SEQUENCE [LARGE SCALE GENOMIC DNA]</scope>
    <source>
        <strain evidence="2 3">DAOM 197198</strain>
    </source>
</reference>
<feature type="compositionally biased region" description="Polar residues" evidence="1">
    <location>
        <begin position="1"/>
        <end position="12"/>
    </location>
</feature>
<protein>
    <submittedName>
        <fullName evidence="2">Uncharacterized protein</fullName>
    </submittedName>
</protein>
<accession>A0A2P4P5H9</accession>
<evidence type="ECO:0000313" key="3">
    <source>
        <dbReference type="Proteomes" id="UP000018888"/>
    </source>
</evidence>
<organism evidence="2 3">
    <name type="scientific">Rhizophagus irregularis (strain DAOM 181602 / DAOM 197198 / MUCL 43194)</name>
    <name type="common">Arbuscular mycorrhizal fungus</name>
    <name type="synonym">Glomus intraradices</name>
    <dbReference type="NCBI Taxonomy" id="747089"/>
    <lineage>
        <taxon>Eukaryota</taxon>
        <taxon>Fungi</taxon>
        <taxon>Fungi incertae sedis</taxon>
        <taxon>Mucoromycota</taxon>
        <taxon>Glomeromycotina</taxon>
        <taxon>Glomeromycetes</taxon>
        <taxon>Glomerales</taxon>
        <taxon>Glomeraceae</taxon>
        <taxon>Rhizophagus</taxon>
    </lineage>
</organism>
<evidence type="ECO:0000313" key="2">
    <source>
        <dbReference type="EMBL" id="POG60646.1"/>
    </source>
</evidence>
<dbReference type="Proteomes" id="UP000018888">
    <property type="component" value="Unassembled WGS sequence"/>
</dbReference>
<name>A0A2P4P5H9_RHIID</name>
<dbReference type="VEuPathDB" id="FungiDB:RhiirFUN_024167"/>
<keyword evidence="3" id="KW-1185">Reference proteome</keyword>
<dbReference type="AlphaFoldDB" id="A0A2P4P5H9"/>
<reference evidence="2 3" key="2">
    <citation type="journal article" date="2018" name="New Phytol.">
        <title>High intraspecific genome diversity in the model arbuscular mycorrhizal symbiont Rhizophagus irregularis.</title>
        <authorList>
            <person name="Chen E.C.H."/>
            <person name="Morin E."/>
            <person name="Beaudet D."/>
            <person name="Noel J."/>
            <person name="Yildirir G."/>
            <person name="Ndikumana S."/>
            <person name="Charron P."/>
            <person name="St-Onge C."/>
            <person name="Giorgi J."/>
            <person name="Kruger M."/>
            <person name="Marton T."/>
            <person name="Ropars J."/>
            <person name="Grigoriev I.V."/>
            <person name="Hainaut M."/>
            <person name="Henrissat B."/>
            <person name="Roux C."/>
            <person name="Martin F."/>
            <person name="Corradi N."/>
        </authorList>
    </citation>
    <scope>NUCLEOTIDE SEQUENCE [LARGE SCALE GENOMIC DNA]</scope>
    <source>
        <strain evidence="2 3">DAOM 197198</strain>
    </source>
</reference>
<feature type="region of interest" description="Disordered" evidence="1">
    <location>
        <begin position="1"/>
        <end position="55"/>
    </location>
</feature>
<comment type="caution">
    <text evidence="2">The sequence shown here is derived from an EMBL/GenBank/DDBJ whole genome shotgun (WGS) entry which is preliminary data.</text>
</comment>
<gene>
    <name evidence="2" type="ORF">GLOIN_2v1787563</name>
</gene>
<sequence>MLPINFTATKKSGANEVEQRSKKSRSTIIIQEEDNNNLNIENDEEIEESEESEEHLSRYFSDENVEEAANNQLSNLERFTNISEDDINQLEIKEGIQHKNEEFDTRLTDVIGKGDWYKPILQSVVLNICAHSKYPSLKELKEGVLSGFHNESRVKNKNAFWSQVRSEVLLSAICKNLDLPRVTSNNIEEWCKDKKVAAAKNFMKRKNNNGENLFEKEIIPDIFKSKDYTPTKSDKLFAVGVIKLAMKGKTVSEENIRQKVGNSKI</sequence>
<dbReference type="EMBL" id="AUPC02000377">
    <property type="protein sequence ID" value="POG60646.1"/>
    <property type="molecule type" value="Genomic_DNA"/>
</dbReference>
<proteinExistence type="predicted"/>
<evidence type="ECO:0000256" key="1">
    <source>
        <dbReference type="SAM" id="MobiDB-lite"/>
    </source>
</evidence>